<evidence type="ECO:0000259" key="1">
    <source>
        <dbReference type="Pfam" id="PF12146"/>
    </source>
</evidence>
<protein>
    <submittedName>
        <fullName evidence="2">Pimeloyl-ACP methyl ester carboxylesterase</fullName>
    </submittedName>
</protein>
<proteinExistence type="predicted"/>
<comment type="caution">
    <text evidence="2">The sequence shown here is derived from an EMBL/GenBank/DDBJ whole genome shotgun (WGS) entry which is preliminary data.</text>
</comment>
<accession>A0A2V3VMG6</accession>
<sequence length="350" mass="40433">MKFLTKRRDFYISESGIDSVEKVSLGGVDQSILIQAENPENPILLFVHGGPCMPVPGVVSRGQDYAIAISTKELVKHFVLVFWDQRGAGKSFDKTISPETMRVKQFISDCNQLIDILLGRFNQEKMYLAAHSWGTVIGLTIAAKYPEKLHAYIGISQMMNWAENDKFCYEWLWEKAESNNDKKTLKKLVALGRPPYVNDVKQWINFRSPLMKYKSMVYESETVRHPGMIGGLKIFLNAVDYSLIDFYHTFRSAYHLTYTKELIKDFSEINFHSIEKMNIPVFFLHGRQDLHLDGEPVKCFVEKLSAPQKKMIWYENSSHMFHPDDAKEIEKYIIGIVQEGKRGKVSNIHY</sequence>
<dbReference type="InterPro" id="IPR029058">
    <property type="entry name" value="AB_hydrolase_fold"/>
</dbReference>
<dbReference type="InterPro" id="IPR022742">
    <property type="entry name" value="Hydrolase_4"/>
</dbReference>
<organism evidence="2 3">
    <name type="scientific">Pseudogracilibacillus auburnensis</name>
    <dbReference type="NCBI Taxonomy" id="1494959"/>
    <lineage>
        <taxon>Bacteria</taxon>
        <taxon>Bacillati</taxon>
        <taxon>Bacillota</taxon>
        <taxon>Bacilli</taxon>
        <taxon>Bacillales</taxon>
        <taxon>Bacillaceae</taxon>
        <taxon>Pseudogracilibacillus</taxon>
    </lineage>
</organism>
<dbReference type="PANTHER" id="PTHR43329">
    <property type="entry name" value="EPOXIDE HYDROLASE"/>
    <property type="match status" value="1"/>
</dbReference>
<dbReference type="Proteomes" id="UP000247978">
    <property type="component" value="Unassembled WGS sequence"/>
</dbReference>
<dbReference type="OrthoDB" id="53505at2"/>
<dbReference type="AlphaFoldDB" id="A0A2V3VMG6"/>
<feature type="domain" description="Serine aminopeptidase S33" evidence="1">
    <location>
        <begin position="78"/>
        <end position="164"/>
    </location>
</feature>
<gene>
    <name evidence="2" type="ORF">DFR56_11962</name>
</gene>
<dbReference type="EMBL" id="QJJQ01000019">
    <property type="protein sequence ID" value="PXW82374.1"/>
    <property type="molecule type" value="Genomic_DNA"/>
</dbReference>
<dbReference type="RefSeq" id="WP_110397172.1">
    <property type="nucleotide sequence ID" value="NZ_JBHUHB010000001.1"/>
</dbReference>
<name>A0A2V3VMG6_9BACI</name>
<dbReference type="Pfam" id="PF12146">
    <property type="entry name" value="Hydrolase_4"/>
    <property type="match status" value="1"/>
</dbReference>
<evidence type="ECO:0000313" key="2">
    <source>
        <dbReference type="EMBL" id="PXW82374.1"/>
    </source>
</evidence>
<dbReference type="Gene3D" id="3.40.50.1820">
    <property type="entry name" value="alpha/beta hydrolase"/>
    <property type="match status" value="1"/>
</dbReference>
<dbReference type="SUPFAM" id="SSF53474">
    <property type="entry name" value="alpha/beta-Hydrolases"/>
    <property type="match status" value="1"/>
</dbReference>
<reference evidence="2 3" key="1">
    <citation type="submission" date="2018-05" db="EMBL/GenBank/DDBJ databases">
        <title>Genomic Encyclopedia of Type Strains, Phase IV (KMG-IV): sequencing the most valuable type-strain genomes for metagenomic binning, comparative biology and taxonomic classification.</title>
        <authorList>
            <person name="Goeker M."/>
        </authorList>
    </citation>
    <scope>NUCLEOTIDE SEQUENCE [LARGE SCALE GENOMIC DNA]</scope>
    <source>
        <strain evidence="2 3">DSM 28556</strain>
    </source>
</reference>
<keyword evidence="3" id="KW-1185">Reference proteome</keyword>
<evidence type="ECO:0000313" key="3">
    <source>
        <dbReference type="Proteomes" id="UP000247978"/>
    </source>
</evidence>